<dbReference type="CDD" id="cd16380">
    <property type="entry name" value="YitT_C"/>
    <property type="match status" value="1"/>
</dbReference>
<feature type="transmembrane region" description="Helical" evidence="6">
    <location>
        <begin position="185"/>
        <end position="206"/>
    </location>
</feature>
<dbReference type="PANTHER" id="PTHR33545:SF5">
    <property type="entry name" value="UPF0750 MEMBRANE PROTEIN YITT"/>
    <property type="match status" value="1"/>
</dbReference>
<evidence type="ECO:0000259" key="7">
    <source>
        <dbReference type="Pfam" id="PF10035"/>
    </source>
</evidence>
<evidence type="ECO:0000256" key="5">
    <source>
        <dbReference type="ARBA" id="ARBA00023136"/>
    </source>
</evidence>
<dbReference type="InterPro" id="IPR003740">
    <property type="entry name" value="YitT"/>
</dbReference>
<evidence type="ECO:0000256" key="2">
    <source>
        <dbReference type="ARBA" id="ARBA00022475"/>
    </source>
</evidence>
<protein>
    <submittedName>
        <fullName evidence="8">YitT family protein</fullName>
    </submittedName>
</protein>
<dbReference type="Pfam" id="PF02588">
    <property type="entry name" value="YitT_membrane"/>
    <property type="match status" value="1"/>
</dbReference>
<organism evidence="8 9">
    <name type="scientific">Merdimmobilis hominis</name>
    <dbReference type="NCBI Taxonomy" id="2897707"/>
    <lineage>
        <taxon>Bacteria</taxon>
        <taxon>Bacillati</taxon>
        <taxon>Bacillota</taxon>
        <taxon>Clostridia</taxon>
        <taxon>Eubacteriales</taxon>
        <taxon>Oscillospiraceae</taxon>
        <taxon>Merdimmobilis</taxon>
    </lineage>
</organism>
<feature type="transmembrane region" description="Helical" evidence="6">
    <location>
        <begin position="92"/>
        <end position="111"/>
    </location>
</feature>
<gene>
    <name evidence="8" type="ORF">H6A12_07240</name>
</gene>
<reference evidence="8" key="1">
    <citation type="submission" date="2020-08" db="EMBL/GenBank/DDBJ databases">
        <authorList>
            <person name="Cejkova D."/>
            <person name="Kubasova T."/>
            <person name="Jahodarova E."/>
            <person name="Rychlik I."/>
        </authorList>
    </citation>
    <scope>NUCLEOTIDE SEQUENCE</scope>
    <source>
        <strain evidence="8">An559</strain>
    </source>
</reference>
<dbReference type="InterPro" id="IPR015867">
    <property type="entry name" value="N-reg_PII/ATP_PRibTrfase_C"/>
</dbReference>
<keyword evidence="9" id="KW-1185">Reference proteome</keyword>
<dbReference type="GO" id="GO:0005886">
    <property type="term" value="C:plasma membrane"/>
    <property type="evidence" value="ECO:0007669"/>
    <property type="project" value="UniProtKB-SubCell"/>
</dbReference>
<evidence type="ECO:0000256" key="6">
    <source>
        <dbReference type="SAM" id="Phobius"/>
    </source>
</evidence>
<dbReference type="PIRSF" id="PIRSF006483">
    <property type="entry name" value="Membrane_protein_YitT"/>
    <property type="match status" value="1"/>
</dbReference>
<dbReference type="InterPro" id="IPR019264">
    <property type="entry name" value="DUF2179"/>
</dbReference>
<dbReference type="Proteomes" id="UP000774750">
    <property type="component" value="Unassembled WGS sequence"/>
</dbReference>
<name>A0A938X6T3_9FIRM</name>
<sequence>MGIKRLFSTNQKPAVRWTIDIICTIFGSFLFALSTHMFSAPNHFAPGGVTGISTIINFLTGIPIGTMTIIINVPIVILGVWKIGWHYMLRSIISILAYSISIDFVLVNVPVYTNDKMIACIFGGVLMGCGVGIVMSRGGSTGGMDIINKLIQRRFPHLKLGQVTFSTDMVIVATSAVAFGSLEPALYSLVCLFISATALDTVLYGFNKCKALYIVSQKHEELCHRIHSEMNRGATVLRSYGSYTNEERPTIMVAVKQTEYYKLRKIVQQTDPNAFIIMTSASEIVGEGFATGK</sequence>
<accession>A0A938X6T3</accession>
<feature type="domain" description="DUF2179" evidence="7">
    <location>
        <begin position="232"/>
        <end position="286"/>
    </location>
</feature>
<dbReference type="RefSeq" id="WP_204446404.1">
    <property type="nucleotide sequence ID" value="NZ_JACJKY010000009.1"/>
</dbReference>
<dbReference type="PANTHER" id="PTHR33545">
    <property type="entry name" value="UPF0750 MEMBRANE PROTEIN YITT-RELATED"/>
    <property type="match status" value="1"/>
</dbReference>
<evidence type="ECO:0000256" key="1">
    <source>
        <dbReference type="ARBA" id="ARBA00004651"/>
    </source>
</evidence>
<feature type="transmembrane region" description="Helical" evidence="6">
    <location>
        <begin position="21"/>
        <end position="38"/>
    </location>
</feature>
<comment type="caution">
    <text evidence="8">The sequence shown here is derived from an EMBL/GenBank/DDBJ whole genome shotgun (WGS) entry which is preliminary data.</text>
</comment>
<dbReference type="Gene3D" id="3.30.70.120">
    <property type="match status" value="1"/>
</dbReference>
<keyword evidence="2" id="KW-1003">Cell membrane</keyword>
<evidence type="ECO:0000313" key="8">
    <source>
        <dbReference type="EMBL" id="MBM6920943.1"/>
    </source>
</evidence>
<keyword evidence="3 6" id="KW-0812">Transmembrane</keyword>
<dbReference type="EMBL" id="JACJKY010000009">
    <property type="protein sequence ID" value="MBM6920943.1"/>
    <property type="molecule type" value="Genomic_DNA"/>
</dbReference>
<dbReference type="AlphaFoldDB" id="A0A938X6T3"/>
<evidence type="ECO:0000256" key="3">
    <source>
        <dbReference type="ARBA" id="ARBA00022692"/>
    </source>
</evidence>
<evidence type="ECO:0000256" key="4">
    <source>
        <dbReference type="ARBA" id="ARBA00022989"/>
    </source>
</evidence>
<dbReference type="Pfam" id="PF10035">
    <property type="entry name" value="DUF2179"/>
    <property type="match status" value="1"/>
</dbReference>
<dbReference type="InterPro" id="IPR051461">
    <property type="entry name" value="UPF0750_membrane"/>
</dbReference>
<keyword evidence="4 6" id="KW-1133">Transmembrane helix</keyword>
<reference evidence="8" key="2">
    <citation type="journal article" date="2021" name="Sci. Rep.">
        <title>The distribution of antibiotic resistance genes in chicken gut microbiota commensals.</title>
        <authorList>
            <person name="Juricova H."/>
            <person name="Matiasovicova J."/>
            <person name="Kubasova T."/>
            <person name="Cejkova D."/>
            <person name="Rychlik I."/>
        </authorList>
    </citation>
    <scope>NUCLEOTIDE SEQUENCE</scope>
    <source>
        <strain evidence="8">An559</strain>
    </source>
</reference>
<keyword evidence="5 6" id="KW-0472">Membrane</keyword>
<feature type="transmembrane region" description="Helical" evidence="6">
    <location>
        <begin position="117"/>
        <end position="139"/>
    </location>
</feature>
<comment type="subcellular location">
    <subcellularLocation>
        <location evidence="1">Cell membrane</location>
        <topology evidence="1">Multi-pass membrane protein</topology>
    </subcellularLocation>
</comment>
<proteinExistence type="predicted"/>
<feature type="transmembrane region" description="Helical" evidence="6">
    <location>
        <begin position="160"/>
        <end position="179"/>
    </location>
</feature>
<feature type="transmembrane region" description="Helical" evidence="6">
    <location>
        <begin position="58"/>
        <end position="80"/>
    </location>
</feature>
<evidence type="ECO:0000313" key="9">
    <source>
        <dbReference type="Proteomes" id="UP000774750"/>
    </source>
</evidence>